<proteinExistence type="predicted"/>
<keyword evidence="1" id="KW-0175">Coiled coil</keyword>
<dbReference type="Proteomes" id="UP000664904">
    <property type="component" value="Chromosome"/>
</dbReference>
<evidence type="ECO:0000256" key="1">
    <source>
        <dbReference type="SAM" id="Coils"/>
    </source>
</evidence>
<evidence type="ECO:0000313" key="2">
    <source>
        <dbReference type="EMBL" id="QTH70928.1"/>
    </source>
</evidence>
<gene>
    <name evidence="2" type="ORF">J5O05_13745</name>
</gene>
<accession>A0A975HKD9</accession>
<organism evidence="2 3">
    <name type="scientific">Pseudoalteromonas xiamenensis</name>
    <dbReference type="NCBI Taxonomy" id="882626"/>
    <lineage>
        <taxon>Bacteria</taxon>
        <taxon>Pseudomonadati</taxon>
        <taxon>Pseudomonadota</taxon>
        <taxon>Gammaproteobacteria</taxon>
        <taxon>Alteromonadales</taxon>
        <taxon>Pseudoalteromonadaceae</taxon>
        <taxon>Pseudoalteromonas</taxon>
    </lineage>
</organism>
<name>A0A975HKD9_9GAMM</name>
<dbReference type="RefSeq" id="WP_208842560.1">
    <property type="nucleotide sequence ID" value="NZ_CP072133.1"/>
</dbReference>
<dbReference type="AlphaFoldDB" id="A0A975HKD9"/>
<sequence length="263" mass="29380">MALEQDIGALIASTNQLTAVVDNKAQALDKQMAALDARVAKKEQDVDKFLQEALPETRYVQDIFIGGSKDYLYPVWWTFPANAHGVGKLTVSREYHWNGGVGERPLNTSSVHQAALLLELEGNACQWSGDANFMNIKRFSERYTNTASHVHFMMQCKAEKVDPNRDLYGGGADGSVGPWSYISSGLYLRGGGLKYRITKNWKGDVNYFDGSSMERKSIYEYNVPNATSTVRWFVEPIPFTERKAPIANTIPYVNHPYTPPATA</sequence>
<dbReference type="EMBL" id="CP072133">
    <property type="protein sequence ID" value="QTH70928.1"/>
    <property type="molecule type" value="Genomic_DNA"/>
</dbReference>
<reference evidence="2" key="1">
    <citation type="submission" date="2021-03" db="EMBL/GenBank/DDBJ databases">
        <title>Complete Genome of Pseudoalteromonas xiamenensis STKMTI.2, a new potential marine bacterium producing anti-Vibrio compounds.</title>
        <authorList>
            <person name="Handayani D.P."/>
            <person name="Isnansetyo A."/>
            <person name="Istiqomah I."/>
            <person name="Jumina J."/>
        </authorList>
    </citation>
    <scope>NUCLEOTIDE SEQUENCE</scope>
    <source>
        <strain evidence="2">STKMTI.2</strain>
    </source>
</reference>
<protein>
    <submittedName>
        <fullName evidence="2">Phage tail protein</fullName>
    </submittedName>
</protein>
<dbReference type="KEGG" id="pxi:J5O05_13745"/>
<keyword evidence="3" id="KW-1185">Reference proteome</keyword>
<feature type="coiled-coil region" evidence="1">
    <location>
        <begin position="25"/>
        <end position="52"/>
    </location>
</feature>
<evidence type="ECO:0000313" key="3">
    <source>
        <dbReference type="Proteomes" id="UP000664904"/>
    </source>
</evidence>